<dbReference type="Proteomes" id="UP000594638">
    <property type="component" value="Unassembled WGS sequence"/>
</dbReference>
<evidence type="ECO:0000256" key="3">
    <source>
        <dbReference type="ARBA" id="ARBA00007188"/>
    </source>
</evidence>
<dbReference type="InterPro" id="IPR040848">
    <property type="entry name" value="AAA_lid_7"/>
</dbReference>
<dbReference type="InterPro" id="IPR036465">
    <property type="entry name" value="vWFA_dom_sf"/>
</dbReference>
<dbReference type="OrthoDB" id="5186at2759"/>
<dbReference type="GO" id="GO:0016887">
    <property type="term" value="F:ATP hydrolysis activity"/>
    <property type="evidence" value="ECO:0007669"/>
    <property type="project" value="InterPro"/>
</dbReference>
<evidence type="ECO:0000256" key="5">
    <source>
        <dbReference type="ARBA" id="ARBA00022741"/>
    </source>
</evidence>
<keyword evidence="13" id="KW-1185">Reference proteome</keyword>
<evidence type="ECO:0000256" key="4">
    <source>
        <dbReference type="ARBA" id="ARBA00017143"/>
    </source>
</evidence>
<keyword evidence="7 9" id="KW-0143">Chaperone</keyword>
<feature type="compositionally biased region" description="Basic and acidic residues" evidence="10">
    <location>
        <begin position="4107"/>
        <end position="4116"/>
    </location>
</feature>
<evidence type="ECO:0000259" key="11">
    <source>
        <dbReference type="PROSITE" id="PS50234"/>
    </source>
</evidence>
<dbReference type="Gramene" id="OE9A071249T2">
    <property type="protein sequence ID" value="OE9A071249C2"/>
    <property type="gene ID" value="OE9A071249"/>
</dbReference>
<comment type="function">
    <text evidence="9">Nuclear chaperone required for maturation and nuclear export of pre-60S ribosome subunits.</text>
</comment>
<feature type="compositionally biased region" description="Basic and acidic residues" evidence="10">
    <location>
        <begin position="4209"/>
        <end position="4225"/>
    </location>
</feature>
<dbReference type="PROSITE" id="PS50234">
    <property type="entry name" value="VWFA"/>
    <property type="match status" value="1"/>
</dbReference>
<dbReference type="Pfam" id="PF21108">
    <property type="entry name" value="MDN1_4th"/>
    <property type="match status" value="1"/>
</dbReference>
<dbReference type="PIRSF" id="PIRSF010340">
    <property type="entry name" value="Midasin"/>
    <property type="match status" value="1"/>
</dbReference>
<dbReference type="GO" id="GO:0005730">
    <property type="term" value="C:nucleolus"/>
    <property type="evidence" value="ECO:0007669"/>
    <property type="project" value="UniProtKB-SubCell"/>
</dbReference>
<dbReference type="FunFam" id="3.40.50.300:FF:001861">
    <property type="entry name" value="Midasin"/>
    <property type="match status" value="1"/>
</dbReference>
<gene>
    <name evidence="12" type="ORF">OLEA9_A071249</name>
</gene>
<comment type="subcellular location">
    <subcellularLocation>
        <location evidence="1">Nucleus</location>
        <location evidence="1">Nucleolus</location>
    </subcellularLocation>
    <subcellularLocation>
        <location evidence="2">Nucleus</location>
        <location evidence="2">Nucleoplasm</location>
    </subcellularLocation>
</comment>
<dbReference type="EMBL" id="CACTIH010002070">
    <property type="protein sequence ID" value="CAA2972810.1"/>
    <property type="molecule type" value="Genomic_DNA"/>
</dbReference>
<feature type="compositionally biased region" description="Basic and acidic residues" evidence="10">
    <location>
        <begin position="4268"/>
        <end position="4281"/>
    </location>
</feature>
<organism evidence="12 13">
    <name type="scientific">Olea europaea subsp. europaea</name>
    <dbReference type="NCBI Taxonomy" id="158383"/>
    <lineage>
        <taxon>Eukaryota</taxon>
        <taxon>Viridiplantae</taxon>
        <taxon>Streptophyta</taxon>
        <taxon>Embryophyta</taxon>
        <taxon>Tracheophyta</taxon>
        <taxon>Spermatophyta</taxon>
        <taxon>Magnoliopsida</taxon>
        <taxon>eudicotyledons</taxon>
        <taxon>Gunneridae</taxon>
        <taxon>Pentapetalae</taxon>
        <taxon>asterids</taxon>
        <taxon>lamiids</taxon>
        <taxon>Lamiales</taxon>
        <taxon>Oleaceae</taxon>
        <taxon>Oleeae</taxon>
        <taxon>Olea</taxon>
    </lineage>
</organism>
<dbReference type="Pfam" id="PF07728">
    <property type="entry name" value="AAA_5"/>
    <property type="match status" value="7"/>
</dbReference>
<proteinExistence type="inferred from homology"/>
<reference evidence="12 13" key="1">
    <citation type="submission" date="2019-12" db="EMBL/GenBank/DDBJ databases">
        <authorList>
            <person name="Alioto T."/>
            <person name="Alioto T."/>
            <person name="Gomez Garrido J."/>
        </authorList>
    </citation>
    <scope>NUCLEOTIDE SEQUENCE [LARGE SCALE GENOMIC DNA]</scope>
</reference>
<feature type="region of interest" description="Disordered" evidence="10">
    <location>
        <begin position="4106"/>
        <end position="4186"/>
    </location>
</feature>
<feature type="domain" description="VWFA" evidence="11">
    <location>
        <begin position="4635"/>
        <end position="4840"/>
    </location>
</feature>
<dbReference type="GO" id="GO:0000055">
    <property type="term" value="P:ribosomal large subunit export from nucleus"/>
    <property type="evidence" value="ECO:0007669"/>
    <property type="project" value="TreeGrafter"/>
</dbReference>
<feature type="compositionally biased region" description="Acidic residues" evidence="10">
    <location>
        <begin position="4244"/>
        <end position="4255"/>
    </location>
</feature>
<feature type="region of interest" description="Disordered" evidence="10">
    <location>
        <begin position="4397"/>
        <end position="4445"/>
    </location>
</feature>
<feature type="region of interest" description="Disordered" evidence="10">
    <location>
        <begin position="4198"/>
        <end position="4341"/>
    </location>
</feature>
<feature type="region of interest" description="Disordered" evidence="10">
    <location>
        <begin position="4482"/>
        <end position="4506"/>
    </location>
</feature>
<dbReference type="InterPro" id="IPR002035">
    <property type="entry name" value="VWF_A"/>
</dbReference>
<dbReference type="FunFam" id="3.40.50.300:FF:001384">
    <property type="entry name" value="Midasin"/>
    <property type="match status" value="1"/>
</dbReference>
<dbReference type="InterPro" id="IPR041190">
    <property type="entry name" value="Midasin_AAA_lid_5"/>
</dbReference>
<feature type="compositionally biased region" description="Acidic residues" evidence="10">
    <location>
        <begin position="4226"/>
        <end position="4236"/>
    </location>
</feature>
<evidence type="ECO:0000256" key="2">
    <source>
        <dbReference type="ARBA" id="ARBA00004642"/>
    </source>
</evidence>
<dbReference type="Pfam" id="PF17867">
    <property type="entry name" value="AAA_lid_7"/>
    <property type="match status" value="3"/>
</dbReference>
<protein>
    <recommendedName>
        <fullName evidence="4 9">Midasin</fullName>
    </recommendedName>
</protein>
<evidence type="ECO:0000256" key="9">
    <source>
        <dbReference type="PIRNR" id="PIRNR010340"/>
    </source>
</evidence>
<dbReference type="SUPFAM" id="SSF52540">
    <property type="entry name" value="P-loop containing nucleoside triphosphate hydrolases"/>
    <property type="match status" value="6"/>
</dbReference>
<dbReference type="PROSITE" id="PS00675">
    <property type="entry name" value="SIGMA54_INTERACT_1"/>
    <property type="match status" value="1"/>
</dbReference>
<dbReference type="InterPro" id="IPR027417">
    <property type="entry name" value="P-loop_NTPase"/>
</dbReference>
<dbReference type="Pfam" id="PF17865">
    <property type="entry name" value="AAA_lid_5"/>
    <property type="match status" value="1"/>
</dbReference>
<keyword evidence="5 9" id="KW-0547">Nucleotide-binding</keyword>
<accession>A0A8S0R2C8</accession>
<dbReference type="GO" id="GO:0000027">
    <property type="term" value="P:ribosomal large subunit assembly"/>
    <property type="evidence" value="ECO:0007669"/>
    <property type="project" value="InterPro"/>
</dbReference>
<name>A0A8S0R2C8_OLEEU</name>
<dbReference type="SUPFAM" id="SSF53300">
    <property type="entry name" value="vWA-like"/>
    <property type="match status" value="1"/>
</dbReference>
<dbReference type="InterPro" id="IPR003593">
    <property type="entry name" value="AAA+_ATPase"/>
</dbReference>
<dbReference type="InterPro" id="IPR012099">
    <property type="entry name" value="Midasin"/>
</dbReference>
<comment type="similarity">
    <text evidence="3 9">Belongs to the midasin family.</text>
</comment>
<dbReference type="InterPro" id="IPR048617">
    <property type="entry name" value="MDN1_AAA_lid_4"/>
</dbReference>
<dbReference type="SMART" id="SM00382">
    <property type="entry name" value="AAA"/>
    <property type="match status" value="5"/>
</dbReference>
<dbReference type="GO" id="GO:0005524">
    <property type="term" value="F:ATP binding"/>
    <property type="evidence" value="ECO:0007669"/>
    <property type="project" value="UniProtKB-KW"/>
</dbReference>
<evidence type="ECO:0000256" key="8">
    <source>
        <dbReference type="ARBA" id="ARBA00023242"/>
    </source>
</evidence>
<evidence type="ECO:0000256" key="6">
    <source>
        <dbReference type="ARBA" id="ARBA00022840"/>
    </source>
</evidence>
<dbReference type="PANTHER" id="PTHR48103:SF2">
    <property type="entry name" value="MIDASIN"/>
    <property type="match status" value="1"/>
</dbReference>
<evidence type="ECO:0000256" key="1">
    <source>
        <dbReference type="ARBA" id="ARBA00004604"/>
    </source>
</evidence>
<dbReference type="CDD" id="cd00009">
    <property type="entry name" value="AAA"/>
    <property type="match status" value="2"/>
</dbReference>
<keyword evidence="6 9" id="KW-0067">ATP-binding</keyword>
<dbReference type="InterPro" id="IPR011704">
    <property type="entry name" value="ATPase_dyneun-rel_AAA"/>
</dbReference>
<dbReference type="Gene3D" id="3.40.50.300">
    <property type="entry name" value="P-loop containing nucleotide triphosphate hydrolases"/>
    <property type="match status" value="7"/>
</dbReference>
<evidence type="ECO:0000256" key="10">
    <source>
        <dbReference type="SAM" id="MobiDB-lite"/>
    </source>
</evidence>
<feature type="compositionally biased region" description="Basic and acidic residues" evidence="10">
    <location>
        <begin position="4495"/>
        <end position="4506"/>
    </location>
</feature>
<feature type="region of interest" description="Disordered" evidence="10">
    <location>
        <begin position="4353"/>
        <end position="4385"/>
    </location>
</feature>
<comment type="caution">
    <text evidence="12">The sequence shown here is derived from an EMBL/GenBank/DDBJ whole genome shotgun (WGS) entry which is preliminary data.</text>
</comment>
<dbReference type="GO" id="GO:0030687">
    <property type="term" value="C:preribosome, large subunit precursor"/>
    <property type="evidence" value="ECO:0007669"/>
    <property type="project" value="TreeGrafter"/>
</dbReference>
<dbReference type="PRINTS" id="PR00300">
    <property type="entry name" value="CLPPROTEASEA"/>
</dbReference>
<dbReference type="GO" id="GO:0005654">
    <property type="term" value="C:nucleoplasm"/>
    <property type="evidence" value="ECO:0007669"/>
    <property type="project" value="UniProtKB-SubCell"/>
</dbReference>
<feature type="compositionally biased region" description="Polar residues" evidence="10">
    <location>
        <begin position="4359"/>
        <end position="4378"/>
    </location>
</feature>
<dbReference type="InterPro" id="IPR001270">
    <property type="entry name" value="ClpA/B"/>
</dbReference>
<feature type="compositionally biased region" description="Polar residues" evidence="10">
    <location>
        <begin position="4483"/>
        <end position="4493"/>
    </location>
</feature>
<keyword evidence="8 9" id="KW-0539">Nucleus</keyword>
<evidence type="ECO:0000313" key="12">
    <source>
        <dbReference type="EMBL" id="CAA2972810.1"/>
    </source>
</evidence>
<feature type="compositionally biased region" description="Basic and acidic residues" evidence="10">
    <location>
        <begin position="4165"/>
        <end position="4176"/>
    </location>
</feature>
<feature type="compositionally biased region" description="Acidic residues" evidence="10">
    <location>
        <begin position="4398"/>
        <end position="4415"/>
    </location>
</feature>
<dbReference type="FunFam" id="3.40.50.300:FF:000142">
    <property type="entry name" value="Midasin"/>
    <property type="match status" value="1"/>
</dbReference>
<evidence type="ECO:0000256" key="7">
    <source>
        <dbReference type="ARBA" id="ARBA00023186"/>
    </source>
</evidence>
<feature type="compositionally biased region" description="Basic and acidic residues" evidence="10">
    <location>
        <begin position="4137"/>
        <end position="4149"/>
    </location>
</feature>
<sequence>MALFGKCTDINDRHYLEPCSLSSISASSRMLHETVPSNHSSMLETCNSGNPFILTSAVKKSFEMVMIAVSQRWPVLLYGPAGAGKTALICKLARDLGRRVLSIHMDEQIDGKTLVGSYVPTEQPGEFRWQPGSLTQAVSDGFWVVFEDVDKAHPDIQSILLPLLEGATTFLTSHGEGVRVNESFRLFSTMTSSKLDTSHFTGGINSLGAIWRKVKIGPLTTVDLLNILIAWYQELESLAEKLVETFERVNQLTTVQSGIVASSNCHGRFSLRDLLKWCKRISGLGFSFHWDELSAYARDNIYKEAIDIFASFSTSAENRLAIMKEIAKLWSVSTAETLYPANRPIIQELRSNFRIGRVTLQSTEVAASLHSQKKPFVEIRSSVHLLEKIACSVMYNEPVLLVGETGTGKTTLVQSLATRLGQTLTVLNLSQQSDVADLLGGFKPMDARFVCVPLYKEFENLFTITFSSKDNEVFLTSLRRLMTKKKWKMLLSGFQKGVRKMVEIGISSSGKKRKRPLNEELLKAWENFSVKLERACTQVNASDGMVFSFVEGAFISALKNGEWILLDEVNLAPPEILQRVIGVLEEEKGSLCLVERGDIDYVYRHPNFRIFACMNPATDAGKRDLPFSLRSRFTEYFVDDVLDDEELVLFVNQFMADDHSDRELVSKIVHFYKAAKKESDETLQDGANQRPQYSLRSLYRALEYTKKAQRCFGFEKSLYDGFCMFFLTLLDKPSAKLMRSLISSSLFGRNIPQEVSYKSYLKAKGSDEEYVLTSSVEKHLENVARAIFIRRYPVLLQGPTSSGKTSLVKYLATITGHQFVRINNHDHTDLQEYLGSYITDASGKLVFHEGALVKAVRNGYWIVLDELNLAPSDVLEALNRLLDDNRELFVPELREVIRAHPDFMLFATQNPPTIYGGRKMLSRAFRNRFVEIHVDEIPQEELSTILEKRCKIPKSYAKKMVDVMKELQFHRQSSKVFAGKHGFITPRDLFRWADRFRTFGRSYEDLARDGYYLMAERLRDDDEKKTVQDVLERHLRVKLTVDDLYVQEPDGRDIALTGGKYSGESKDIEKIIWTRSMWRMYFLVERCYRMREPVLLVGETGGGKTTVAQLFSIVLSSKLHILNCHQYTESSDFLGGFYPVRERSRITADFQDLCEKLLQSKAFNLFPGDATISTDINQASLTLNKISVIINSYRQGPVLHPDVSALDLDYIERVTMELALLLQKWQTIFMWQDGPLVEAMKNGDLFLVDEISLADDSVLERLNSVLEPERKLSLAEKGGSDLESIIAHPNFFLLATMNPGGDYGKKELSPALRNRFTEIWVPSVSDTDELKSIALERILNPQIAGVVDPMLNFWEWFNHLQTGIILTVRDLLSWVSFINATEGSLQAELAFLHGAFLVLLDGLSLGTNIPKSDATELRMKCLTFLLETLKEYNHTLDFSKFSTLESYGWANLGSSTVSISADSMQLDDHFGIHPFYIERGAETIDAKGFEFLAPTTCRNALRVLRAMQLSKPVLLEGSPGVGKTSLIVALGKYSGHTVVRINLSEQTDIMDLLGSDLPVESDEGIQFAWSDGILLQALKKGSWVLLDELNLAPQSVLEGLNAILDHRAEVFIPELGRSFKCPTSFRVFACQNPSYQGGGRKGLPKSFLNRFTKVYVDELVEEDYLSICSSLYPSIPRAILLKLVLFNRRLHEDTMVYHKFGQDGSPWEFNLRDVIRSCQIIQGAPEKSKLDCFLSTVYLQRMRTPSDRREVMKLYEQVFGLKSFINPQPRVQLNPCYLTIGNISIERNRYQPSGVFYNELKILPSIRNSLEAVTQCVKHNWLCILVGPPSAGKTSLIRLLAQVTGNVLNELNLSSATDISELLGCFEQHNAFRDFRLAIARVESYINEYCSLQLESSLEVFFRRKDLITRWLAFLSNIEYGPSAGSMATDSENQRMRYFESIPMLVEIIEILSSDQEIYRLCVSWSQKNLESTLNKIKKLEEDYRRRRYSVKFEWVTGLLIKAIENGEWIVLENANLCNPTVLDRINSLVEQSGSITINECGAVEGKPVVLHPHPQFRMFLTVNPSYGEVSRAMRNRGVEIYVMQNWLLNEKCSENLDEIEFKDVKRFITLSGIPVGKLVDMMAKAHIFAKHEGVHLNVSITYLELARWVQLFKRLVTNGNQPTWSLQISWEHTYLSSLGEGEGKDIVAQATISYLSMSELGRFPSPQDGLLCLPGGWPIPLELRDFVFYSKEASVRQNCMLLESLGAQFACQSFGSSSSGFARGTATIYLMEVRLLHSTMFPKASNDMLSNCGMQNDYDLELAKKKLFFAANWAFEQATESDYCLYLYWFEWLGSQLQPFGSFFNWFSGLLKKEIEHPIWNQILHSCRKLMSLSSTERDVMSLPILSMELVDATASVDMLSSCRRLLINLIKCIPLLRLSFQQWSHENEFSFQQWSHENEYSCGIRTQRFEHVLSSLRRVEEKVLELIAESSTFDVLFQSYSDLLEHHILFWNCITSSQVECFLVIWRCLMKDAVKLWEFCPREVENFQEKMKKLQGTSYLSFHSQKSLLWAHGGHPSLPSSAELYEKQIQLSKLCELDWPRKMKFWKLATSDPDEMPIYAALSCNSELRFLAVQGVSMSSYIIGKADDEDFTVPQQLEEMYQMLLRRLDFEKNKCKDIAGTAQQAYIHTVSSVCCVFSPDVLCRRSGVYCWLETINITDEISFFLDLGLLQHLTKITLVNTEEQSHQVLSTLSGLLESTLNFSLNFSSRPPTDLIPHQKILWTLDAWESGHAANEKISSFILEMWFRWHTTLWEHCPLLAELLDLYKHDGLLPHKIFLPLKMATIDQLFHQLSPSEFFSLFSFFLFFGKTRKIFSYQYRLITWKTVSTFCVELVSRVLMTFGSSSYVLSCPMNTTTKSVPGAIKTHIVVFTQICINTASLQVREECVHLAGSIEKDANSYKVKLLESLNAEQRRLRRKISFRSDPGKYGELKRECDDFRELVSSFIGWIMNVESMDTGEVTDRLKNWQETALCFIEHLSNVYSSYVDVVQPVQVAIYEMKFGLSLIISSLLYKKYLEEIGEQDMEMVLHTIYAFMRFPRGCAARSVSVNLDNKQAKLVSSDIELPTSIGAVNINLLEKIIGFTKNSVNNGTVSTLQLRISMYQNVLSQIKHSVADARFLDDATFKLLDEIFDKFAREWMHMKLKVKAREDNEAQEFKFKARAFKIETIVEIDISNLASLLPNESFSEWQEMLSEEHVEKTKAGKEHETLEEDWDSTVEFNLNDLVQVHNQLFGSLDLVRNPGSIHVSDLDRLSSFLGSYTLGVQMIKDLGGLFSSSLDAKVTPEHLLRLCMEHDHKFKLSHKSAHTYNFYQDPNSSMMVKLVEPVTILKHRILVLLNEWDDHPALQKILDVIEMILALPLNTPLAKVLSGLQFLLNRVQILQETVAKFPLSDELDPILMLASSWHKLEFESWPALLDELQLQFEMNAAKLWFPLYSVLQHRRAADIDEYNQSTIQSLEEFVQMSSIGEFKKRLQLLHAFHGQISNGLKRGSYSSPHHAENVKVLYNTFGFYAQFLPLILERIEASRRNIETELKDVLKLCRWDRVEIHWTAETSKRTRQKLKKIIQKYTEILQQPLMHFLVQEASRRGITTQSIQGINLLIDPYEKSRNLLSTVCYQVQSTDKDSSLWVTEWCKNVVVVLQNFHLGRISEVGFPDISLKDMEEVRNVFKDVPSQSCYLYEERKLVQHAIEKICTMIIDCVELWEDKGKNLRKRRAFSDLLKLFDSCGLLKHRAVKEDQFNQSQRCLLQPSYDVQHLLLTHGSQSSGDANIAISSHSQSSSHQQLEIIWKTANQYYFKSIASMQALQQISLNFHKDFTLEQIKRSGSYIDHLVEIQQEQRALAYGFANQLKCVKECTWPLSNLFSGSISSAGGTSSDFCFTQNQHATFKCMWQQKQLFDGFYSMLYDEHLLLRMVEDNHLKNCLIIKDEVQNIHMFIQKFFPDFQKSKDLLDCYLLCGNRDITAVGAVLNPYGITKEMEQLVNLNFQLIQKFEENLSAFQKQDGNRLVQEILLGHFRDLLEKANITAEEFYSSLHARNLSNNMDGDPNRHEGNMIEVETCFGNALKGEKTGHPGDDENPNNLNEKYETGPSVKDTASNDKELRAREDSAGNDDDDAGGLNPNESTEKIDANGKEEGPDDIEDMHVDEDVAFLDPTGLNLEYQNPVPEEDIHRDDMDVTEAMKDGEPEDFEGSDPDNNEKDNLMDENLDEAESEQLGEIAEKVNGQESNKEMDFETPKKDVLQSTTSDFVRDNIPNAQSAQEPKEDSDAIDQGDVAPDAKWSNFSEVENDLASRSGFPNASEIEMRVIDSVEGKKLSHDQSQSKMPTFESLQRNQPNPFRNVGDALDGWKERVKVSVDLEDEKDGPEDLADETADEYGYTAEFEKGTSQALGPATADQIDKDMNRSDLERDIGTADLKDPTTEMEIEMQPSDARPVRTAALNPENSVKNQLEMSESDHPLRESTEVYDDREINNSSESTVSVRRSYMTEDVNQLSKLSMKDNELGKAHGFEMSADMRDDAAALWRSYELLTSRLSQELAEQLRLVMEPTLASKLQGDYKTGKRINMKKVIRFFASHFREDKIWLRRTRPNKRDYQVVIAVDDSRSMSESRCGGVAIEALVTVCRAMSQLEVGVLAVASFGQKGNIRLLHDFDQPFTGEAGIKMISSLTFKQENTIVDDPMVDLLRYLNNMLDTAVMNSRLPSGYNPLQQLVLIISDGRFHQREHVKRCVRDVLSKKRMVAFILIDSPHEPIMDLKEVTFSHGEFSKGNIKFSKYLDSFPFPFYVVLKNIEALPRTLADLLRQWFELMQNSRD</sequence>
<dbReference type="FunFam" id="3.40.50.300:FF:000582">
    <property type="entry name" value="Midasin"/>
    <property type="match status" value="1"/>
</dbReference>
<evidence type="ECO:0000313" key="13">
    <source>
        <dbReference type="Proteomes" id="UP000594638"/>
    </source>
</evidence>
<dbReference type="InterPro" id="IPR025662">
    <property type="entry name" value="Sigma_54_int_dom_ATP-bd_1"/>
</dbReference>
<dbReference type="FunFam" id="3.40.50.410:FF:000114">
    <property type="entry name" value="Midasin"/>
    <property type="match status" value="1"/>
</dbReference>
<dbReference type="PANTHER" id="PTHR48103">
    <property type="entry name" value="MIDASIN-RELATED"/>
    <property type="match status" value="1"/>
</dbReference>
<dbReference type="FunFam" id="3.40.50.300:FF:001368">
    <property type="entry name" value="Midasin"/>
    <property type="match status" value="1"/>
</dbReference>